<feature type="compositionally biased region" description="Acidic residues" evidence="1">
    <location>
        <begin position="29"/>
        <end position="45"/>
    </location>
</feature>
<protein>
    <submittedName>
        <fullName evidence="2">Uncharacterized protein</fullName>
    </submittedName>
</protein>
<gene>
    <name evidence="2" type="ORF">EVAR_97702_1</name>
</gene>
<keyword evidence="3" id="KW-1185">Reference proteome</keyword>
<evidence type="ECO:0000256" key="1">
    <source>
        <dbReference type="SAM" id="MobiDB-lite"/>
    </source>
</evidence>
<name>A0A4C2A9Q0_EUMVA</name>
<accession>A0A4C2A9Q0</accession>
<dbReference type="AlphaFoldDB" id="A0A4C2A9Q0"/>
<sequence length="117" mass="12943">MSDHSDTQEAKIDYLPFNHVYTSLHGDSYPDEENDSVADAQDDTNPDSPNEGVSPDPPVWLLIRRKSAFRLRETRRGVWLTTSPQSSLELPFLDTEFVPTEGMGLSGEGFSGNSVLG</sequence>
<organism evidence="2 3">
    <name type="scientific">Eumeta variegata</name>
    <name type="common">Bagworm moth</name>
    <name type="synonym">Eumeta japonica</name>
    <dbReference type="NCBI Taxonomy" id="151549"/>
    <lineage>
        <taxon>Eukaryota</taxon>
        <taxon>Metazoa</taxon>
        <taxon>Ecdysozoa</taxon>
        <taxon>Arthropoda</taxon>
        <taxon>Hexapoda</taxon>
        <taxon>Insecta</taxon>
        <taxon>Pterygota</taxon>
        <taxon>Neoptera</taxon>
        <taxon>Endopterygota</taxon>
        <taxon>Lepidoptera</taxon>
        <taxon>Glossata</taxon>
        <taxon>Ditrysia</taxon>
        <taxon>Tineoidea</taxon>
        <taxon>Psychidae</taxon>
        <taxon>Oiketicinae</taxon>
        <taxon>Eumeta</taxon>
    </lineage>
</organism>
<evidence type="ECO:0000313" key="3">
    <source>
        <dbReference type="Proteomes" id="UP000299102"/>
    </source>
</evidence>
<dbReference type="Proteomes" id="UP000299102">
    <property type="component" value="Unassembled WGS sequence"/>
</dbReference>
<dbReference type="EMBL" id="BGZK01002668">
    <property type="protein sequence ID" value="GBP95695.1"/>
    <property type="molecule type" value="Genomic_DNA"/>
</dbReference>
<feature type="region of interest" description="Disordered" evidence="1">
    <location>
        <begin position="23"/>
        <end position="58"/>
    </location>
</feature>
<comment type="caution">
    <text evidence="2">The sequence shown here is derived from an EMBL/GenBank/DDBJ whole genome shotgun (WGS) entry which is preliminary data.</text>
</comment>
<dbReference type="OrthoDB" id="3437960at2759"/>
<evidence type="ECO:0000313" key="2">
    <source>
        <dbReference type="EMBL" id="GBP95695.1"/>
    </source>
</evidence>
<reference evidence="2 3" key="1">
    <citation type="journal article" date="2019" name="Commun. Biol.">
        <title>The bagworm genome reveals a unique fibroin gene that provides high tensile strength.</title>
        <authorList>
            <person name="Kono N."/>
            <person name="Nakamura H."/>
            <person name="Ohtoshi R."/>
            <person name="Tomita M."/>
            <person name="Numata K."/>
            <person name="Arakawa K."/>
        </authorList>
    </citation>
    <scope>NUCLEOTIDE SEQUENCE [LARGE SCALE GENOMIC DNA]</scope>
</reference>
<proteinExistence type="predicted"/>